<organism evidence="3">
    <name type="scientific">Guillardia theta</name>
    <name type="common">Cryptophyte</name>
    <name type="synonym">Cryptomonas phi</name>
    <dbReference type="NCBI Taxonomy" id="55529"/>
    <lineage>
        <taxon>Eukaryota</taxon>
        <taxon>Cryptophyceae</taxon>
        <taxon>Pyrenomonadales</taxon>
        <taxon>Geminigeraceae</taxon>
        <taxon>Guillardia</taxon>
    </lineage>
</organism>
<feature type="compositionally biased region" description="Low complexity" evidence="2">
    <location>
        <begin position="18"/>
        <end position="30"/>
    </location>
</feature>
<gene>
    <name evidence="3" type="ORF">GTHE00462_LOCUS15941</name>
</gene>
<evidence type="ECO:0000256" key="1">
    <source>
        <dbReference type="SAM" id="Coils"/>
    </source>
</evidence>
<feature type="compositionally biased region" description="Polar residues" evidence="2">
    <location>
        <begin position="142"/>
        <end position="160"/>
    </location>
</feature>
<evidence type="ECO:0008006" key="4">
    <source>
        <dbReference type="Google" id="ProtNLM"/>
    </source>
</evidence>
<sequence>MSSNRLSPKPPLPRLSRRVTTSPSSSPSATNQSLPEGPGAQQTHRSDSTDHPSPQADRGMIINTGSRPRRGFSGSPPLRPRMSADAVPPITRQSSPSPQALQFPTNISSSAEEESSRRGLDDWKKRTDHLAAAVLAAARISRSPSTQSNADINSKQGANENDSRVVGDADAAACTAVPQTEMAGSQIAIPAGQEYLRKELASYGQENQDSNSACELHYHETSLSESTSSNEGECKVQLTSVLARAGVGIIFSLTSSKILVHGILKNGGASRASRVPEVGDALLMIQDEPCYANTLQDLDAHFDRHKNVKSVSLTLEDSHGSRYTSTCEKSHPDIHVKHVDFDFGPKHNDLQLIESRIMGHTSDSKLSEASQSHSFASHAMVQTWQACSNTADNISRIDDILFRERLLQEDLKLYHERAMRRYAWEHEERIRLETERDMLLRRNMEFKTRYKSARGRLSGLENRIQDLELKYKEAVGKLHTLHNPFSVAGMVVETGGHVTKHTIAPELSDDENADHIEANENLPVDNLPGIGDELVSSDERSTMTELVASMADGPRDDMPTPHFMGPGSTGVGKFAGAYF</sequence>
<accession>A0A7S4NPR1</accession>
<protein>
    <recommendedName>
        <fullName evidence="4">PDZ domain-containing protein</fullName>
    </recommendedName>
</protein>
<evidence type="ECO:0000256" key="2">
    <source>
        <dbReference type="SAM" id="MobiDB-lite"/>
    </source>
</evidence>
<dbReference type="AlphaFoldDB" id="A0A7S4NPR1"/>
<feature type="coiled-coil region" evidence="1">
    <location>
        <begin position="450"/>
        <end position="477"/>
    </location>
</feature>
<feature type="region of interest" description="Disordered" evidence="2">
    <location>
        <begin position="140"/>
        <end position="164"/>
    </location>
</feature>
<name>A0A7S4NPR1_GUITH</name>
<evidence type="ECO:0000313" key="3">
    <source>
        <dbReference type="EMBL" id="CAE2300937.1"/>
    </source>
</evidence>
<reference evidence="3" key="1">
    <citation type="submission" date="2021-01" db="EMBL/GenBank/DDBJ databases">
        <authorList>
            <person name="Corre E."/>
            <person name="Pelletier E."/>
            <person name="Niang G."/>
            <person name="Scheremetjew M."/>
            <person name="Finn R."/>
            <person name="Kale V."/>
            <person name="Holt S."/>
            <person name="Cochrane G."/>
            <person name="Meng A."/>
            <person name="Brown T."/>
            <person name="Cohen L."/>
        </authorList>
    </citation>
    <scope>NUCLEOTIDE SEQUENCE</scope>
    <source>
        <strain evidence="3">CCMP 2712</strain>
    </source>
</reference>
<feature type="region of interest" description="Disordered" evidence="2">
    <location>
        <begin position="1"/>
        <end position="122"/>
    </location>
</feature>
<feature type="compositionally biased region" description="Polar residues" evidence="2">
    <location>
        <begin position="91"/>
        <end position="107"/>
    </location>
</feature>
<keyword evidence="1" id="KW-0175">Coiled coil</keyword>
<dbReference type="EMBL" id="HBKN01020262">
    <property type="protein sequence ID" value="CAE2300937.1"/>
    <property type="molecule type" value="Transcribed_RNA"/>
</dbReference>
<proteinExistence type="predicted"/>